<proteinExistence type="predicted"/>
<dbReference type="Proteomes" id="UP000694564">
    <property type="component" value="Chromosome 17"/>
</dbReference>
<dbReference type="GeneTree" id="ENSGT01010000227985"/>
<organism evidence="1 2">
    <name type="scientific">Sciurus vulgaris</name>
    <name type="common">Eurasian red squirrel</name>
    <dbReference type="NCBI Taxonomy" id="55149"/>
    <lineage>
        <taxon>Eukaryota</taxon>
        <taxon>Metazoa</taxon>
        <taxon>Chordata</taxon>
        <taxon>Craniata</taxon>
        <taxon>Vertebrata</taxon>
        <taxon>Euteleostomi</taxon>
        <taxon>Mammalia</taxon>
        <taxon>Eutheria</taxon>
        <taxon>Euarchontoglires</taxon>
        <taxon>Glires</taxon>
        <taxon>Rodentia</taxon>
        <taxon>Sciuromorpha</taxon>
        <taxon>Sciuridae</taxon>
        <taxon>Sciurinae</taxon>
        <taxon>Sciurini</taxon>
        <taxon>Sciurus</taxon>
    </lineage>
</organism>
<dbReference type="Ensembl" id="ENSSVLT00005035618.1">
    <property type="protein sequence ID" value="ENSSVLP00005032090.1"/>
    <property type="gene ID" value="ENSSVLG00005025244.1"/>
</dbReference>
<reference evidence="1" key="1">
    <citation type="submission" date="2025-08" db="UniProtKB">
        <authorList>
            <consortium name="Ensembl"/>
        </authorList>
    </citation>
    <scope>IDENTIFICATION</scope>
</reference>
<name>A0A8D2JT46_SCIVU</name>
<sequence>PEYFQKMNFCRKFPRNHSLGCETIAEPCFILKREWRSLKNREVIVNAFLFCLEIIPVFCRRLLPNLGNRS</sequence>
<dbReference type="AlphaFoldDB" id="A0A8D2JT46"/>
<keyword evidence="2" id="KW-1185">Reference proteome</keyword>
<accession>A0A8D2JT46</accession>
<protein>
    <submittedName>
        <fullName evidence="1">Uncharacterized protein</fullName>
    </submittedName>
</protein>
<evidence type="ECO:0000313" key="2">
    <source>
        <dbReference type="Proteomes" id="UP000694564"/>
    </source>
</evidence>
<evidence type="ECO:0000313" key="1">
    <source>
        <dbReference type="Ensembl" id="ENSSVLP00005032090.1"/>
    </source>
</evidence>
<reference evidence="1" key="2">
    <citation type="submission" date="2025-09" db="UniProtKB">
        <authorList>
            <consortium name="Ensembl"/>
        </authorList>
    </citation>
    <scope>IDENTIFICATION</scope>
</reference>